<dbReference type="Proteomes" id="UP000488521">
    <property type="component" value="Unassembled WGS sequence"/>
</dbReference>
<evidence type="ECO:0000313" key="19">
    <source>
        <dbReference type="Proteomes" id="UP000436858"/>
    </source>
</evidence>
<dbReference type="Proteomes" id="UP000095576">
    <property type="component" value="Unassembled WGS sequence"/>
</dbReference>
<reference evidence="4 16" key="1">
    <citation type="submission" date="2015-09" db="EMBL/GenBank/DDBJ databases">
        <authorList>
            <consortium name="Pathogen Informatics"/>
        </authorList>
    </citation>
    <scope>NUCLEOTIDE SEQUENCE [LARGE SCALE GENOMIC DNA]</scope>
    <source>
        <strain evidence="4 16">2789STDY5834899</strain>
    </source>
</reference>
<dbReference type="EMBL" id="JAGZEE010000041">
    <property type="protein sequence ID" value="MBS5413004.1"/>
    <property type="molecule type" value="Genomic_DNA"/>
</dbReference>
<dbReference type="EMBL" id="WCSB01000007">
    <property type="protein sequence ID" value="KAB4452910.1"/>
    <property type="molecule type" value="Genomic_DNA"/>
</dbReference>
<dbReference type="Proteomes" id="UP001217776">
    <property type="component" value="Unassembled WGS sequence"/>
</dbReference>
<dbReference type="KEGG" id="btho:Btheta7330_03732"/>
<evidence type="ECO:0000313" key="13">
    <source>
        <dbReference type="EMBL" id="UYU65550.1"/>
    </source>
</evidence>
<dbReference type="Proteomes" id="UP001156216">
    <property type="component" value="Chromosome"/>
</dbReference>
<reference evidence="17 18" key="2">
    <citation type="submission" date="2018-08" db="EMBL/GenBank/DDBJ databases">
        <title>A genome reference for cultivated species of the human gut microbiota.</title>
        <authorList>
            <person name="Zou Y."/>
            <person name="Xue W."/>
            <person name="Luo G."/>
        </authorList>
    </citation>
    <scope>NUCLEOTIDE SEQUENCE [LARGE SCALE GENOMIC DNA]</scope>
    <source>
        <strain evidence="12 17">AF37-12</strain>
        <strain evidence="11 18">AM30-26</strain>
    </source>
</reference>
<evidence type="ECO:0000313" key="17">
    <source>
        <dbReference type="Proteomes" id="UP000283616"/>
    </source>
</evidence>
<dbReference type="EMBL" id="CP083680">
    <property type="protein sequence ID" value="UYU65550.1"/>
    <property type="molecule type" value="Genomic_DNA"/>
</dbReference>
<sequence length="441" mass="48730">MKIKTLVAMLFLSAGATTVVAQDASNCNSNSSISHEAVRAGNFKDAYTPWKAVLENCPTLRFYTFTDGYKILKGLMAQIKDKNNPEYQKYFDELMNTHDLRMKYTEEFLAKGTKVSSADEALGIKAVDYIALAPKVDANQAYQWLSQSVNAVKGESAAATLFYFLQMSLDKLKADPNHKEQFIQDYLLASEYADAAIAAETNEAKKKNFMGIKDNLVALFVNSGTADCESLQSIYGPKVEANQTDLAYLKKVIDIMKMMRCTESEAYLQASFYAYKIEPTAEAATGCAYQAFKKGDIDGAVKFFDEAIQLETDNVKKAEKAYAAAAVLASAKKLSQARSYCQKAISFNENYGAPYILIANLYAMSPNWSDESALNKCTYFAVIDKLQRAKAVDPSVAEEANKLIGTYSGHTPQAKDLFMLGYKQGDRITIGGWIGETTTIR</sequence>
<evidence type="ECO:0000313" key="4">
    <source>
        <dbReference type="EMBL" id="CUP63252.1"/>
    </source>
</evidence>
<evidence type="ECO:0000313" key="9">
    <source>
        <dbReference type="EMBL" id="MCE9237077.1"/>
    </source>
</evidence>
<evidence type="ECO:0000313" key="24">
    <source>
        <dbReference type="Proteomes" id="UP001156218"/>
    </source>
</evidence>
<evidence type="ECO:0000313" key="22">
    <source>
        <dbReference type="Proteomes" id="UP000500882"/>
    </source>
</evidence>
<dbReference type="SUPFAM" id="SSF48452">
    <property type="entry name" value="TPR-like"/>
    <property type="match status" value="1"/>
</dbReference>
<evidence type="ECO:0000313" key="8">
    <source>
        <dbReference type="EMBL" id="MBS5413004.1"/>
    </source>
</evidence>
<dbReference type="EMBL" id="JAHYQA010000003">
    <property type="protein sequence ID" value="MCE9237077.1"/>
    <property type="molecule type" value="Genomic_DNA"/>
</dbReference>
<dbReference type="PATRIC" id="fig|818.23.peg.3847"/>
<reference evidence="9" key="7">
    <citation type="submission" date="2021-07" db="EMBL/GenBank/DDBJ databases">
        <title>Comparative genomics of Bacteroides fragilis group isolates reveals species-dependent resistance mechanisms and validates clinical tools for resistance prediction.</title>
        <authorList>
            <person name="Wallace M.J."/>
            <person name="Jean S."/>
            <person name="Wallace M.A."/>
            <person name="Carey-Ann B.D."/>
            <person name="Dantas G."/>
        </authorList>
    </citation>
    <scope>NUCLEOTIDE SEQUENCE</scope>
    <source>
        <strain evidence="9">BJH_160</strain>
    </source>
</reference>
<evidence type="ECO:0000313" key="7">
    <source>
        <dbReference type="EMBL" id="KAB4479432.1"/>
    </source>
</evidence>
<dbReference type="EMBL" id="AP022660">
    <property type="protein sequence ID" value="BCA48909.1"/>
    <property type="molecule type" value="Genomic_DNA"/>
</dbReference>
<dbReference type="Proteomes" id="UP001162960">
    <property type="component" value="Chromosome"/>
</dbReference>
<dbReference type="RefSeq" id="WP_008760038.1">
    <property type="nucleotide sequence ID" value="NZ_AP022660.1"/>
</dbReference>
<protein>
    <submittedName>
        <fullName evidence="8">Uncharacterized protein</fullName>
    </submittedName>
</protein>
<keyword evidence="2" id="KW-0732">Signal</keyword>
<reference evidence="8" key="5">
    <citation type="submission" date="2021-02" db="EMBL/GenBank/DDBJ databases">
        <title>Infant gut strain persistence is associated with maternal origin, phylogeny, and functional potential including surface adhesion and iron acquisition.</title>
        <authorList>
            <person name="Lou Y.C."/>
        </authorList>
    </citation>
    <scope>NUCLEOTIDE SEQUENCE</scope>
    <source>
        <strain evidence="8">L3_082_243G1_dasL3_082_243G1_maxbin2.maxbin.015s ta_sub</strain>
    </source>
</reference>
<gene>
    <name evidence="3" type="ORF">BatF92_08510</name>
    <name evidence="12" type="ORF">DW011_07125</name>
    <name evidence="11" type="ORF">DW780_13515</name>
    <name evidence="4" type="ORF">ERS852511_02719</name>
    <name evidence="6" type="ORF">GAN59_18415</name>
    <name evidence="7" type="ORF">GAN91_18595</name>
    <name evidence="5" type="ORF">GAN93_09845</name>
    <name evidence="9" type="ORF">K0H07_07890</name>
    <name evidence="8" type="ORF">KHY35_20245</name>
    <name evidence="14" type="ORF">KQP59_08135</name>
    <name evidence="13" type="ORF">KQP68_18490</name>
    <name evidence="15" type="ORF">KQP74_17295</name>
    <name evidence="10" type="ORF">PO127_09330</name>
</gene>
<dbReference type="EMBL" id="WCRS01000015">
    <property type="protein sequence ID" value="KAB4471155.1"/>
    <property type="molecule type" value="Genomic_DNA"/>
</dbReference>
<evidence type="ECO:0000313" key="11">
    <source>
        <dbReference type="EMBL" id="RHD87311.1"/>
    </source>
</evidence>
<evidence type="ECO:0000313" key="10">
    <source>
        <dbReference type="EMBL" id="MDC2235948.1"/>
    </source>
</evidence>
<dbReference type="EMBL" id="JAQNVG010000012">
    <property type="protein sequence ID" value="MDC2235948.1"/>
    <property type="molecule type" value="Genomic_DNA"/>
</dbReference>
<dbReference type="AlphaFoldDB" id="A0A0P0FHE1"/>
<dbReference type="GeneID" id="60925544"/>
<dbReference type="Proteomes" id="UP000436858">
    <property type="component" value="Unassembled WGS sequence"/>
</dbReference>
<dbReference type="PROSITE" id="PS50005">
    <property type="entry name" value="TPR"/>
    <property type="match status" value="1"/>
</dbReference>
<organism evidence="8 23">
    <name type="scientific">Bacteroides thetaiotaomicron</name>
    <dbReference type="NCBI Taxonomy" id="818"/>
    <lineage>
        <taxon>Bacteria</taxon>
        <taxon>Pseudomonadati</taxon>
        <taxon>Bacteroidota</taxon>
        <taxon>Bacteroidia</taxon>
        <taxon>Bacteroidales</taxon>
        <taxon>Bacteroidaceae</taxon>
        <taxon>Bacteroides</taxon>
    </lineage>
</organism>
<dbReference type="InterPro" id="IPR011990">
    <property type="entry name" value="TPR-like_helical_dom_sf"/>
</dbReference>
<evidence type="ECO:0000313" key="14">
    <source>
        <dbReference type="EMBL" id="UYU73058.1"/>
    </source>
</evidence>
<evidence type="ECO:0000313" key="12">
    <source>
        <dbReference type="EMBL" id="RHL61742.1"/>
    </source>
</evidence>
<feature type="chain" id="PRO_5002966771" evidence="2">
    <location>
        <begin position="22"/>
        <end position="441"/>
    </location>
</feature>
<dbReference type="Gene3D" id="1.25.40.10">
    <property type="entry name" value="Tetratricopeptide repeat domain"/>
    <property type="match status" value="1"/>
</dbReference>
<dbReference type="Proteomes" id="UP000782901">
    <property type="component" value="Unassembled WGS sequence"/>
</dbReference>
<dbReference type="InterPro" id="IPR019734">
    <property type="entry name" value="TPR_rpt"/>
</dbReference>
<reference evidence="13 24" key="6">
    <citation type="submission" date="2021-06" db="EMBL/GenBank/DDBJ databases">
        <title>Interrogation of the integrated mobile genetic elements in gut-associated Bacteroides with a consensus prediction approach.</title>
        <authorList>
            <person name="Campbell D.E."/>
            <person name="Leigh J.R."/>
            <person name="Kim T."/>
            <person name="England W."/>
            <person name="Whitaker R.J."/>
            <person name="Degnan P.H."/>
        </authorList>
    </citation>
    <scope>NUCLEOTIDE SEQUENCE</scope>
    <source>
        <strain evidence="15">VPI-3443</strain>
        <strain evidence="14">VPI-BTDOT2</strain>
        <strain evidence="13 24">WAL8669</strain>
    </source>
</reference>
<evidence type="ECO:0000313" key="18">
    <source>
        <dbReference type="Proteomes" id="UP000284785"/>
    </source>
</evidence>
<reference evidence="3 22" key="4">
    <citation type="submission" date="2020-02" db="EMBL/GenBank/DDBJ databases">
        <title>Whole-genome sequencing and comparative analysis of the genomes of Bacteroides thetaiotaomicron and Escherichia coli isolated from a healthy resident in Vietnam.</title>
        <authorList>
            <person name="Mohsin M."/>
            <person name="Tanaka K."/>
            <person name="Kawahara R."/>
            <person name="Kondo S."/>
            <person name="Noguchi H."/>
            <person name="Motooka D."/>
            <person name="Nakamura S."/>
            <person name="Khong D.T."/>
            <person name="Nguyen T.N."/>
            <person name="Tran H.T."/>
            <person name="Yamamoto Y."/>
        </authorList>
    </citation>
    <scope>NUCLEOTIDE SEQUENCE [LARGE SCALE GENOMIC DNA]</scope>
    <source>
        <strain evidence="3 22">F9-2</strain>
    </source>
</reference>
<dbReference type="EMBL" id="CP083685">
    <property type="protein sequence ID" value="UYU89695.1"/>
    <property type="molecule type" value="Genomic_DNA"/>
</dbReference>
<evidence type="ECO:0000313" key="23">
    <source>
        <dbReference type="Proteomes" id="UP000782901"/>
    </source>
</evidence>
<dbReference type="Proteomes" id="UP000283616">
    <property type="component" value="Unassembled WGS sequence"/>
</dbReference>
<reference evidence="19 20" key="3">
    <citation type="journal article" date="2019" name="Nat. Med.">
        <title>A library of human gut bacterial isolates paired with longitudinal multiomics data enables mechanistic microbiome research.</title>
        <authorList>
            <person name="Poyet M."/>
            <person name="Groussin M."/>
            <person name="Gibbons S.M."/>
            <person name="Avila-Pacheco J."/>
            <person name="Jiang X."/>
            <person name="Kearney S.M."/>
            <person name="Perrotta A.R."/>
            <person name="Berdy B."/>
            <person name="Zhao S."/>
            <person name="Lieberman T.D."/>
            <person name="Swanson P.K."/>
            <person name="Smith M."/>
            <person name="Roesemann S."/>
            <person name="Alexander J.E."/>
            <person name="Rich S.A."/>
            <person name="Livny J."/>
            <person name="Vlamakis H."/>
            <person name="Clish C."/>
            <person name="Bullock K."/>
            <person name="Deik A."/>
            <person name="Scott J."/>
            <person name="Pierce K.A."/>
            <person name="Xavier R.J."/>
            <person name="Alm E.J."/>
        </authorList>
    </citation>
    <scope>NUCLEOTIDE SEQUENCE [LARGE SCALE GENOMIC DNA]</scope>
    <source>
        <strain evidence="6 21">BIOML-A156</strain>
        <strain evidence="7 19">BIOML-A162</strain>
        <strain evidence="5 20">BIOML-A165</strain>
    </source>
</reference>
<feature type="signal peptide" evidence="2">
    <location>
        <begin position="1"/>
        <end position="21"/>
    </location>
</feature>
<reference evidence="10" key="8">
    <citation type="submission" date="2022-10" db="EMBL/GenBank/DDBJ databases">
        <title>Human gut microbiome strain richness.</title>
        <authorList>
            <person name="Chen-Liaw A."/>
        </authorList>
    </citation>
    <scope>NUCLEOTIDE SEQUENCE</scope>
    <source>
        <strain evidence="10">1001283st1_A3_1001283B150304_161114</strain>
    </source>
</reference>
<evidence type="ECO:0000256" key="2">
    <source>
        <dbReference type="SAM" id="SignalP"/>
    </source>
</evidence>
<keyword evidence="1" id="KW-0802">TPR repeat</keyword>
<accession>C6IK80</accession>
<evidence type="ECO:0000313" key="15">
    <source>
        <dbReference type="EMBL" id="UYU89695.1"/>
    </source>
</evidence>
<dbReference type="EMBL" id="WCRY01000019">
    <property type="protein sequence ID" value="KAB4479432.1"/>
    <property type="molecule type" value="Genomic_DNA"/>
</dbReference>
<evidence type="ECO:0000313" key="20">
    <source>
        <dbReference type="Proteomes" id="UP000460317"/>
    </source>
</evidence>
<dbReference type="Proteomes" id="UP001156218">
    <property type="component" value="Chromosome"/>
</dbReference>
<dbReference type="EMBL" id="QSJP01000011">
    <property type="protein sequence ID" value="RHD87311.1"/>
    <property type="molecule type" value="Genomic_DNA"/>
</dbReference>
<name>A0A0P0FHE1_BACT4</name>
<feature type="repeat" description="TPR" evidence="1">
    <location>
        <begin position="281"/>
        <end position="314"/>
    </location>
</feature>
<dbReference type="Proteomes" id="UP001200544">
    <property type="component" value="Unassembled WGS sequence"/>
</dbReference>
<dbReference type="Proteomes" id="UP000500882">
    <property type="component" value="Chromosome"/>
</dbReference>
<evidence type="ECO:0000256" key="1">
    <source>
        <dbReference type="PROSITE-ProRule" id="PRU00339"/>
    </source>
</evidence>
<proteinExistence type="predicted"/>
<dbReference type="EMBL" id="CZAP01000009">
    <property type="protein sequence ID" value="CUP63252.1"/>
    <property type="molecule type" value="Genomic_DNA"/>
</dbReference>
<evidence type="ECO:0000313" key="6">
    <source>
        <dbReference type="EMBL" id="KAB4471155.1"/>
    </source>
</evidence>
<dbReference type="Proteomes" id="UP000460317">
    <property type="component" value="Unassembled WGS sequence"/>
</dbReference>
<evidence type="ECO:0000313" key="16">
    <source>
        <dbReference type="Proteomes" id="UP000095576"/>
    </source>
</evidence>
<dbReference type="EMBL" id="CP083681">
    <property type="protein sequence ID" value="UYU73058.1"/>
    <property type="molecule type" value="Genomic_DNA"/>
</dbReference>
<dbReference type="Proteomes" id="UP000284785">
    <property type="component" value="Unassembled WGS sequence"/>
</dbReference>
<evidence type="ECO:0000313" key="21">
    <source>
        <dbReference type="Proteomes" id="UP000488521"/>
    </source>
</evidence>
<evidence type="ECO:0000313" key="3">
    <source>
        <dbReference type="EMBL" id="BCA48909.1"/>
    </source>
</evidence>
<accession>A0A0P0FHE1</accession>
<dbReference type="SMART" id="SM00028">
    <property type="entry name" value="TPR"/>
    <property type="match status" value="2"/>
</dbReference>
<evidence type="ECO:0000313" key="5">
    <source>
        <dbReference type="EMBL" id="KAB4452910.1"/>
    </source>
</evidence>
<dbReference type="EMBL" id="QROV01000006">
    <property type="protein sequence ID" value="RHL61742.1"/>
    <property type="molecule type" value="Genomic_DNA"/>
</dbReference>